<proteinExistence type="predicted"/>
<keyword evidence="2" id="KW-1185">Reference proteome</keyword>
<protein>
    <submittedName>
        <fullName evidence="1">Uncharacterized protein</fullName>
    </submittedName>
</protein>
<name>A0ABQ5CX66_9ASTR</name>
<gene>
    <name evidence="1" type="ORF">Tco_0911629</name>
</gene>
<evidence type="ECO:0000313" key="2">
    <source>
        <dbReference type="Proteomes" id="UP001151760"/>
    </source>
</evidence>
<comment type="caution">
    <text evidence="1">The sequence shown here is derived from an EMBL/GenBank/DDBJ whole genome shotgun (WGS) entry which is preliminary data.</text>
</comment>
<sequence length="77" mass="7932">MIRGKGSSSYIMLDSAPLVPCFLVAPSARSVGVDCDGAGKGRGLGRIGFRASPLIVVGQASLLSHSRGVKFISRDGK</sequence>
<reference evidence="1" key="2">
    <citation type="submission" date="2022-01" db="EMBL/GenBank/DDBJ databases">
        <authorList>
            <person name="Yamashiro T."/>
            <person name="Shiraishi A."/>
            <person name="Satake H."/>
            <person name="Nakayama K."/>
        </authorList>
    </citation>
    <scope>NUCLEOTIDE SEQUENCE</scope>
</reference>
<evidence type="ECO:0000313" key="1">
    <source>
        <dbReference type="EMBL" id="GJT31354.1"/>
    </source>
</evidence>
<organism evidence="1 2">
    <name type="scientific">Tanacetum coccineum</name>
    <dbReference type="NCBI Taxonomy" id="301880"/>
    <lineage>
        <taxon>Eukaryota</taxon>
        <taxon>Viridiplantae</taxon>
        <taxon>Streptophyta</taxon>
        <taxon>Embryophyta</taxon>
        <taxon>Tracheophyta</taxon>
        <taxon>Spermatophyta</taxon>
        <taxon>Magnoliopsida</taxon>
        <taxon>eudicotyledons</taxon>
        <taxon>Gunneridae</taxon>
        <taxon>Pentapetalae</taxon>
        <taxon>asterids</taxon>
        <taxon>campanulids</taxon>
        <taxon>Asterales</taxon>
        <taxon>Asteraceae</taxon>
        <taxon>Asteroideae</taxon>
        <taxon>Anthemideae</taxon>
        <taxon>Anthemidinae</taxon>
        <taxon>Tanacetum</taxon>
    </lineage>
</organism>
<reference evidence="1" key="1">
    <citation type="journal article" date="2022" name="Int. J. Mol. Sci.">
        <title>Draft Genome of Tanacetum Coccineum: Genomic Comparison of Closely Related Tanacetum-Family Plants.</title>
        <authorList>
            <person name="Yamashiro T."/>
            <person name="Shiraishi A."/>
            <person name="Nakayama K."/>
            <person name="Satake H."/>
        </authorList>
    </citation>
    <scope>NUCLEOTIDE SEQUENCE</scope>
</reference>
<dbReference type="Proteomes" id="UP001151760">
    <property type="component" value="Unassembled WGS sequence"/>
</dbReference>
<dbReference type="EMBL" id="BQNB010014698">
    <property type="protein sequence ID" value="GJT31354.1"/>
    <property type="molecule type" value="Genomic_DNA"/>
</dbReference>
<accession>A0ABQ5CX66</accession>